<dbReference type="AlphaFoldDB" id="A0AAP0JGE3"/>
<comment type="caution">
    <text evidence="2">The sequence shown here is derived from an EMBL/GenBank/DDBJ whole genome shotgun (WGS) entry which is preliminary data.</text>
</comment>
<name>A0AAP0JGE3_9MAGN</name>
<feature type="region of interest" description="Disordered" evidence="1">
    <location>
        <begin position="54"/>
        <end position="75"/>
    </location>
</feature>
<sequence length="237" mass="25441">MCYIGKYFFGCVKGIYIFVKCVNQAKDPSNLSLPRPSLKPLSIPTLHRLLSSRRPSTASSPAASPPPPPHQPPALHRLLSSRLHRLLSSRLHRLLSSRLHCLLSSCRPSTASSQAVVSPPHSPAAVSLHPSLHPSLQPCLSAVSLHPSLQPPSLSTAPSLQPPVPPSAIVTSLTARCSTKIKNLDNNIGSVRVKLSEDIKEISEAVPINEVAGDITFQSWPSCSWKSADTPPKAAHE</sequence>
<feature type="compositionally biased region" description="Pro residues" evidence="1">
    <location>
        <begin position="63"/>
        <end position="72"/>
    </location>
</feature>
<evidence type="ECO:0000313" key="3">
    <source>
        <dbReference type="Proteomes" id="UP001419268"/>
    </source>
</evidence>
<evidence type="ECO:0000256" key="1">
    <source>
        <dbReference type="SAM" id="MobiDB-lite"/>
    </source>
</evidence>
<evidence type="ECO:0000313" key="2">
    <source>
        <dbReference type="EMBL" id="KAK9132452.1"/>
    </source>
</evidence>
<keyword evidence="3" id="KW-1185">Reference proteome</keyword>
<organism evidence="2 3">
    <name type="scientific">Stephania cephalantha</name>
    <dbReference type="NCBI Taxonomy" id="152367"/>
    <lineage>
        <taxon>Eukaryota</taxon>
        <taxon>Viridiplantae</taxon>
        <taxon>Streptophyta</taxon>
        <taxon>Embryophyta</taxon>
        <taxon>Tracheophyta</taxon>
        <taxon>Spermatophyta</taxon>
        <taxon>Magnoliopsida</taxon>
        <taxon>Ranunculales</taxon>
        <taxon>Menispermaceae</taxon>
        <taxon>Menispermoideae</taxon>
        <taxon>Cissampelideae</taxon>
        <taxon>Stephania</taxon>
    </lineage>
</organism>
<protein>
    <submittedName>
        <fullName evidence="2">Uncharacterized protein</fullName>
    </submittedName>
</protein>
<dbReference type="Proteomes" id="UP001419268">
    <property type="component" value="Unassembled WGS sequence"/>
</dbReference>
<reference evidence="2 3" key="1">
    <citation type="submission" date="2024-01" db="EMBL/GenBank/DDBJ databases">
        <title>Genome assemblies of Stephania.</title>
        <authorList>
            <person name="Yang L."/>
        </authorList>
    </citation>
    <scope>NUCLEOTIDE SEQUENCE [LARGE SCALE GENOMIC DNA]</scope>
    <source>
        <strain evidence="2">JXDWG</strain>
        <tissue evidence="2">Leaf</tissue>
    </source>
</reference>
<dbReference type="EMBL" id="JBBNAG010000005">
    <property type="protein sequence ID" value="KAK9132452.1"/>
    <property type="molecule type" value="Genomic_DNA"/>
</dbReference>
<proteinExistence type="predicted"/>
<accession>A0AAP0JGE3</accession>
<gene>
    <name evidence="2" type="ORF">Scep_011980</name>
</gene>